<dbReference type="Pfam" id="PF07811">
    <property type="entry name" value="TadE"/>
    <property type="match status" value="1"/>
</dbReference>
<sequence>MFSRIRKYLKDRKGVAAIEFALIAPVMLTLYVGSAETVNLLSAERKMTNTSSSVADLIARARFIDDTELSRVFEAVDIMMQPYDTSKIKAVVSSVMAVEVDNGNGAKQLKFFVGWSDSANANDTAYAQCTEVTVPKAEGALVRNGESLIVARITHSYTPILPIPKLGGGILQEGFEMSETFYLKPRRLAMIPRCTKATQDACPWTPPKCI</sequence>
<evidence type="ECO:0000259" key="1">
    <source>
        <dbReference type="Pfam" id="PF07811"/>
    </source>
</evidence>
<protein>
    <submittedName>
        <fullName evidence="2">Pilus assembly protein</fullName>
    </submittedName>
</protein>
<proteinExistence type="predicted"/>
<feature type="domain" description="TadE-like" evidence="1">
    <location>
        <begin position="14"/>
        <end position="55"/>
    </location>
</feature>
<reference evidence="2" key="1">
    <citation type="submission" date="2022-06" db="EMBL/GenBank/DDBJ databases">
        <title>Isolation and Genomics of Futiania mangrovii gen. nov., sp. nov., a Rare and Metabolically-versatile member in the Class Alphaproteobacteria.</title>
        <authorList>
            <person name="Liu L."/>
            <person name="Huang W.-C."/>
            <person name="Pan J."/>
            <person name="Li J."/>
            <person name="Huang Y."/>
            <person name="Du H."/>
            <person name="Liu Y."/>
            <person name="Li M."/>
        </authorList>
    </citation>
    <scope>NUCLEOTIDE SEQUENCE</scope>
    <source>
        <strain evidence="2">FT118</strain>
    </source>
</reference>
<dbReference type="EMBL" id="JAMZFT010000002">
    <property type="protein sequence ID" value="MCP1336863.1"/>
    <property type="molecule type" value="Genomic_DNA"/>
</dbReference>
<organism evidence="2 3">
    <name type="scientific">Futiania mangrovi</name>
    <dbReference type="NCBI Taxonomy" id="2959716"/>
    <lineage>
        <taxon>Bacteria</taxon>
        <taxon>Pseudomonadati</taxon>
        <taxon>Pseudomonadota</taxon>
        <taxon>Alphaproteobacteria</taxon>
        <taxon>Futianiales</taxon>
        <taxon>Futianiaceae</taxon>
        <taxon>Futiania</taxon>
    </lineage>
</organism>
<dbReference type="RefSeq" id="WP_269332805.1">
    <property type="nucleotide sequence ID" value="NZ_JAMZFT010000002.1"/>
</dbReference>
<evidence type="ECO:0000313" key="2">
    <source>
        <dbReference type="EMBL" id="MCP1336863.1"/>
    </source>
</evidence>
<accession>A0A9J6PJZ4</accession>
<dbReference type="Proteomes" id="UP001055804">
    <property type="component" value="Unassembled WGS sequence"/>
</dbReference>
<dbReference type="InterPro" id="IPR012495">
    <property type="entry name" value="TadE-like_dom"/>
</dbReference>
<keyword evidence="3" id="KW-1185">Reference proteome</keyword>
<evidence type="ECO:0000313" key="3">
    <source>
        <dbReference type="Proteomes" id="UP001055804"/>
    </source>
</evidence>
<gene>
    <name evidence="2" type="ORF">NJQ99_10620</name>
</gene>
<name>A0A9J6PJZ4_9PROT</name>
<comment type="caution">
    <text evidence="2">The sequence shown here is derived from an EMBL/GenBank/DDBJ whole genome shotgun (WGS) entry which is preliminary data.</text>
</comment>
<dbReference type="AlphaFoldDB" id="A0A9J6PJZ4"/>